<dbReference type="EMBL" id="BARU01041542">
    <property type="protein sequence ID" value="GAH76624.1"/>
    <property type="molecule type" value="Genomic_DNA"/>
</dbReference>
<evidence type="ECO:0000313" key="2">
    <source>
        <dbReference type="EMBL" id="GAH76624.1"/>
    </source>
</evidence>
<dbReference type="InterPro" id="IPR036637">
    <property type="entry name" value="Phosphohistidine_dom_sf"/>
</dbReference>
<dbReference type="AlphaFoldDB" id="X1JE57"/>
<evidence type="ECO:0000259" key="1">
    <source>
        <dbReference type="Pfam" id="PF00391"/>
    </source>
</evidence>
<feature type="non-terminal residue" evidence="2">
    <location>
        <position position="60"/>
    </location>
</feature>
<feature type="domain" description="PEP-utilising enzyme mobile" evidence="1">
    <location>
        <begin position="5"/>
        <end position="55"/>
    </location>
</feature>
<sequence>MDPETVLGFVTDMGSQTSHSAIMAQSLDIPAVVGARNVTTFVRNLDQVIVDGIDGVVIIN</sequence>
<dbReference type="GO" id="GO:0016772">
    <property type="term" value="F:transferase activity, transferring phosphorus-containing groups"/>
    <property type="evidence" value="ECO:0007669"/>
    <property type="project" value="InterPro"/>
</dbReference>
<accession>X1JE57</accession>
<dbReference type="InterPro" id="IPR050499">
    <property type="entry name" value="PEP-utilizing_PTS_enzyme"/>
</dbReference>
<gene>
    <name evidence="2" type="ORF">S03H2_64028</name>
</gene>
<protein>
    <recommendedName>
        <fullName evidence="1">PEP-utilising enzyme mobile domain-containing protein</fullName>
    </recommendedName>
</protein>
<dbReference type="Gene3D" id="3.50.30.10">
    <property type="entry name" value="Phosphohistidine domain"/>
    <property type="match status" value="1"/>
</dbReference>
<organism evidence="2">
    <name type="scientific">marine sediment metagenome</name>
    <dbReference type="NCBI Taxonomy" id="412755"/>
    <lineage>
        <taxon>unclassified sequences</taxon>
        <taxon>metagenomes</taxon>
        <taxon>ecological metagenomes</taxon>
    </lineage>
</organism>
<comment type="caution">
    <text evidence="2">The sequence shown here is derived from an EMBL/GenBank/DDBJ whole genome shotgun (WGS) entry which is preliminary data.</text>
</comment>
<proteinExistence type="predicted"/>
<name>X1JE57_9ZZZZ</name>
<dbReference type="SUPFAM" id="SSF52009">
    <property type="entry name" value="Phosphohistidine domain"/>
    <property type="match status" value="1"/>
</dbReference>
<reference evidence="2" key="1">
    <citation type="journal article" date="2014" name="Front. Microbiol.">
        <title>High frequency of phylogenetically diverse reductive dehalogenase-homologous genes in deep subseafloor sedimentary metagenomes.</title>
        <authorList>
            <person name="Kawai M."/>
            <person name="Futagami T."/>
            <person name="Toyoda A."/>
            <person name="Takaki Y."/>
            <person name="Nishi S."/>
            <person name="Hori S."/>
            <person name="Arai W."/>
            <person name="Tsubouchi T."/>
            <person name="Morono Y."/>
            <person name="Uchiyama I."/>
            <person name="Ito T."/>
            <person name="Fujiyama A."/>
            <person name="Inagaki F."/>
            <person name="Takami H."/>
        </authorList>
    </citation>
    <scope>NUCLEOTIDE SEQUENCE</scope>
    <source>
        <strain evidence="2">Expedition CK06-06</strain>
    </source>
</reference>
<dbReference type="PANTHER" id="PTHR46244:SF3">
    <property type="entry name" value="PHOSPHOENOLPYRUVATE-PROTEIN PHOSPHOTRANSFERASE"/>
    <property type="match status" value="1"/>
</dbReference>
<dbReference type="Pfam" id="PF00391">
    <property type="entry name" value="PEP-utilizers"/>
    <property type="match status" value="1"/>
</dbReference>
<dbReference type="PANTHER" id="PTHR46244">
    <property type="entry name" value="PHOSPHOENOLPYRUVATE-PROTEIN PHOSPHOTRANSFERASE"/>
    <property type="match status" value="1"/>
</dbReference>
<dbReference type="InterPro" id="IPR008279">
    <property type="entry name" value="PEP-util_enz_mobile_dom"/>
</dbReference>